<evidence type="ECO:0008006" key="4">
    <source>
        <dbReference type="Google" id="ProtNLM"/>
    </source>
</evidence>
<keyword evidence="3" id="KW-1185">Reference proteome</keyword>
<protein>
    <recommendedName>
        <fullName evidence="4">YvrJ family protein</fullName>
    </recommendedName>
</protein>
<accession>A0A438AKX8</accession>
<sequence length="61" mass="6960">MSELFAALLAEHGPWVALVFFLLYRDQQKDAATRRALDKNTAILIEMTTLVRDRLSRGAVR</sequence>
<dbReference type="Proteomes" id="UP000285908">
    <property type="component" value="Unassembled WGS sequence"/>
</dbReference>
<dbReference type="EMBL" id="RQXX01000001">
    <property type="protein sequence ID" value="RVV99265.1"/>
    <property type="molecule type" value="Genomic_DNA"/>
</dbReference>
<feature type="transmembrane region" description="Helical" evidence="1">
    <location>
        <begin position="6"/>
        <end position="24"/>
    </location>
</feature>
<keyword evidence="1" id="KW-0812">Transmembrane</keyword>
<reference evidence="2 3" key="1">
    <citation type="submission" date="2018-11" db="EMBL/GenBank/DDBJ databases">
        <title>Mesobaculum littorinae gen. nov., sp. nov., isolated from Littorina scabra that represents a novel genus of the order Rhodobacteraceae.</title>
        <authorList>
            <person name="Li F."/>
        </authorList>
    </citation>
    <scope>NUCLEOTIDE SEQUENCE [LARGE SCALE GENOMIC DNA]</scope>
    <source>
        <strain evidence="2 3">M0103</strain>
    </source>
</reference>
<evidence type="ECO:0000256" key="1">
    <source>
        <dbReference type="SAM" id="Phobius"/>
    </source>
</evidence>
<comment type="caution">
    <text evidence="2">The sequence shown here is derived from an EMBL/GenBank/DDBJ whole genome shotgun (WGS) entry which is preliminary data.</text>
</comment>
<dbReference type="OrthoDB" id="7876416at2"/>
<dbReference type="AlphaFoldDB" id="A0A438AKX8"/>
<evidence type="ECO:0000313" key="3">
    <source>
        <dbReference type="Proteomes" id="UP000285908"/>
    </source>
</evidence>
<gene>
    <name evidence="2" type="ORF">EKE94_00775</name>
</gene>
<dbReference type="RefSeq" id="WP_127904706.1">
    <property type="nucleotide sequence ID" value="NZ_RQXX01000001.1"/>
</dbReference>
<name>A0A438AKX8_9RHOB</name>
<keyword evidence="1" id="KW-1133">Transmembrane helix</keyword>
<proteinExistence type="predicted"/>
<organism evidence="2 3">
    <name type="scientific">Mesobaculum littorinae</name>
    <dbReference type="NCBI Taxonomy" id="2486419"/>
    <lineage>
        <taxon>Bacteria</taxon>
        <taxon>Pseudomonadati</taxon>
        <taxon>Pseudomonadota</taxon>
        <taxon>Alphaproteobacteria</taxon>
        <taxon>Rhodobacterales</taxon>
        <taxon>Roseobacteraceae</taxon>
        <taxon>Mesobaculum</taxon>
    </lineage>
</organism>
<evidence type="ECO:0000313" key="2">
    <source>
        <dbReference type="EMBL" id="RVV99265.1"/>
    </source>
</evidence>
<keyword evidence="1" id="KW-0472">Membrane</keyword>